<keyword evidence="1" id="KW-0812">Transmembrane</keyword>
<sequence length="387" mass="42543">MRSFGKWLGRGLLALILAAVVIGLWKREEITRLLAVNSLFSEGKIVRNFSNMNAAFLSIPVPRGNSPTSALPYGPETSLPEDVDRWVKDRDVTALLVLKDGEIVFEDYFLGTGPEDRRISWSLAKSYLSALVGILLDEGQIASIDEPVIKYAPALKGGAYEGATLRQVLNMASGVVFDEDYLDQNSDINRMGRVLALGGEMDDFAAALTETFAKPGETWKYTSIDTHVVGMVVRGATGRSVTELLGEKVIAPLGLEYAPYYLTDGVGTAFVLGGLNMTTRDYARFGQMYLQGGTWEGKQIVPADWVAASTVPSAPVTEGRYDYGYQWWIPKSGQPGEYMARGIYGQYIYVDPARQVVIVTNAADRQFRDNGIDAQNIEMFRTIAKSL</sequence>
<dbReference type="SUPFAM" id="SSF56601">
    <property type="entry name" value="beta-lactamase/transpeptidase-like"/>
    <property type="match status" value="1"/>
</dbReference>
<feature type="transmembrane region" description="Helical" evidence="1">
    <location>
        <begin position="7"/>
        <end position="25"/>
    </location>
</feature>
<dbReference type="RefSeq" id="WP_164354859.1">
    <property type="nucleotide sequence ID" value="NZ_JAABNT010000011.1"/>
</dbReference>
<dbReference type="InterPro" id="IPR012338">
    <property type="entry name" value="Beta-lactam/transpept-like"/>
</dbReference>
<dbReference type="AlphaFoldDB" id="A0A6P0CEX1"/>
<evidence type="ECO:0000313" key="3">
    <source>
        <dbReference type="EMBL" id="NEK23930.1"/>
    </source>
</evidence>
<dbReference type="Proteomes" id="UP000468591">
    <property type="component" value="Unassembled WGS sequence"/>
</dbReference>
<keyword evidence="1" id="KW-1133">Transmembrane helix</keyword>
<dbReference type="EMBL" id="JAABNT010000011">
    <property type="protein sequence ID" value="NEK23930.1"/>
    <property type="molecule type" value="Genomic_DNA"/>
</dbReference>
<dbReference type="PANTHER" id="PTHR43283">
    <property type="entry name" value="BETA-LACTAMASE-RELATED"/>
    <property type="match status" value="1"/>
</dbReference>
<dbReference type="InterPro" id="IPR001466">
    <property type="entry name" value="Beta-lactam-related"/>
</dbReference>
<organism evidence="3 4">
    <name type="scientific">Sulfitobacter sediminilitoris</name>
    <dbReference type="NCBI Taxonomy" id="2698830"/>
    <lineage>
        <taxon>Bacteria</taxon>
        <taxon>Pseudomonadati</taxon>
        <taxon>Pseudomonadota</taxon>
        <taxon>Alphaproteobacteria</taxon>
        <taxon>Rhodobacterales</taxon>
        <taxon>Roseobacteraceae</taxon>
        <taxon>Sulfitobacter</taxon>
    </lineage>
</organism>
<accession>A0A6P0CEX1</accession>
<dbReference type="GO" id="GO:0016787">
    <property type="term" value="F:hydrolase activity"/>
    <property type="evidence" value="ECO:0007669"/>
    <property type="project" value="UniProtKB-KW"/>
</dbReference>
<protein>
    <submittedName>
        <fullName evidence="3">Serine hydrolase</fullName>
    </submittedName>
</protein>
<dbReference type="PANTHER" id="PTHR43283:SF14">
    <property type="entry name" value="BLL8153 PROTEIN"/>
    <property type="match status" value="1"/>
</dbReference>
<reference evidence="3 4" key="1">
    <citation type="submission" date="2020-01" db="EMBL/GenBank/DDBJ databases">
        <title>Sulfitobacter sediminilitoris sp. nov., isolated from a tidal flat.</title>
        <authorList>
            <person name="Park S."/>
            <person name="Yoon J.-H."/>
        </authorList>
    </citation>
    <scope>NUCLEOTIDE SEQUENCE [LARGE SCALE GENOMIC DNA]</scope>
    <source>
        <strain evidence="3 4">JBTF-M27</strain>
    </source>
</reference>
<proteinExistence type="predicted"/>
<dbReference type="Gene3D" id="3.40.710.10">
    <property type="entry name" value="DD-peptidase/beta-lactamase superfamily"/>
    <property type="match status" value="1"/>
</dbReference>
<keyword evidence="1" id="KW-0472">Membrane</keyword>
<evidence type="ECO:0000256" key="1">
    <source>
        <dbReference type="SAM" id="Phobius"/>
    </source>
</evidence>
<dbReference type="Pfam" id="PF00144">
    <property type="entry name" value="Beta-lactamase"/>
    <property type="match status" value="1"/>
</dbReference>
<name>A0A6P0CEX1_9RHOB</name>
<feature type="domain" description="Beta-lactamase-related" evidence="2">
    <location>
        <begin position="93"/>
        <end position="366"/>
    </location>
</feature>
<keyword evidence="4" id="KW-1185">Reference proteome</keyword>
<dbReference type="InterPro" id="IPR050789">
    <property type="entry name" value="Diverse_Enzym_Activities"/>
</dbReference>
<comment type="caution">
    <text evidence="3">The sequence shown here is derived from an EMBL/GenBank/DDBJ whole genome shotgun (WGS) entry which is preliminary data.</text>
</comment>
<evidence type="ECO:0000259" key="2">
    <source>
        <dbReference type="Pfam" id="PF00144"/>
    </source>
</evidence>
<gene>
    <name evidence="3" type="ORF">GV827_16180</name>
</gene>
<evidence type="ECO:0000313" key="4">
    <source>
        <dbReference type="Proteomes" id="UP000468591"/>
    </source>
</evidence>
<keyword evidence="3" id="KW-0378">Hydrolase</keyword>